<dbReference type="GO" id="GO:0051287">
    <property type="term" value="F:NAD binding"/>
    <property type="evidence" value="ECO:0007669"/>
    <property type="project" value="InterPro"/>
</dbReference>
<evidence type="ECO:0000313" key="7">
    <source>
        <dbReference type="EMBL" id="RXF74222.1"/>
    </source>
</evidence>
<keyword evidence="2 4" id="KW-0560">Oxidoreductase</keyword>
<reference evidence="7 8" key="1">
    <citation type="submission" date="2018-12" db="EMBL/GenBank/DDBJ databases">
        <title>bacterium Hansschlegelia zhihuaiae S113.</title>
        <authorList>
            <person name="He J."/>
        </authorList>
    </citation>
    <scope>NUCLEOTIDE SEQUENCE [LARGE SCALE GENOMIC DNA]</scope>
    <source>
        <strain evidence="7 8">S 113</strain>
    </source>
</reference>
<evidence type="ECO:0000256" key="3">
    <source>
        <dbReference type="ARBA" id="ARBA00023027"/>
    </source>
</evidence>
<dbReference type="GO" id="GO:0030267">
    <property type="term" value="F:glyoxylate reductase (NADPH) activity"/>
    <property type="evidence" value="ECO:0007669"/>
    <property type="project" value="TreeGrafter"/>
</dbReference>
<dbReference type="Gene3D" id="3.40.50.720">
    <property type="entry name" value="NAD(P)-binding Rossmann-like Domain"/>
    <property type="match status" value="2"/>
</dbReference>
<evidence type="ECO:0000313" key="8">
    <source>
        <dbReference type="Proteomes" id="UP000289708"/>
    </source>
</evidence>
<sequence length="309" mass="32512">MPTADDLLKDRFEVLSARLEPLEDILAANAPRIRGIMTRGGEAVPGALIERLPALEIIANLGVGYDAVDAPTAARRGIMVTNTPEVLNDEVADFTIGLLLATIREIPQSDAYVRAGNWPDGPFRLSASLRDRTIGIVGMGQIGQAIARRLEAFGRPIAYHSRRKVEGLAYAYHPTVVELAASVDVLIAIVPGGPATKGMIDAAVLSALGPNGVLINVARGSVVDEAALVKALAAGEIAAAGLDVFEREPRPSPELLAFDNVVLCPHIGSGTHHTRGRMAALGVENLTSWFAGKGPVTPVAETPWPRPAA</sequence>
<keyword evidence="8" id="KW-1185">Reference proteome</keyword>
<keyword evidence="3" id="KW-0520">NAD</keyword>
<evidence type="ECO:0000256" key="2">
    <source>
        <dbReference type="ARBA" id="ARBA00023002"/>
    </source>
</evidence>
<name>A0A4V1KJH6_9HYPH</name>
<feature type="domain" description="D-isomer specific 2-hydroxyacid dehydrogenase catalytic" evidence="5">
    <location>
        <begin position="5"/>
        <end position="299"/>
    </location>
</feature>
<evidence type="ECO:0000256" key="1">
    <source>
        <dbReference type="ARBA" id="ARBA00022857"/>
    </source>
</evidence>
<dbReference type="Proteomes" id="UP000289708">
    <property type="component" value="Unassembled WGS sequence"/>
</dbReference>
<dbReference type="EMBL" id="RYFI01000005">
    <property type="protein sequence ID" value="RXF74222.1"/>
    <property type="molecule type" value="Genomic_DNA"/>
</dbReference>
<dbReference type="PANTHER" id="PTHR10996:SF178">
    <property type="entry name" value="2-HYDROXYACID DEHYDROGENASE YGL185C-RELATED"/>
    <property type="match status" value="1"/>
</dbReference>
<dbReference type="CDD" id="cd12156">
    <property type="entry name" value="HPPR"/>
    <property type="match status" value="1"/>
</dbReference>
<accession>A0A4V1KJH6</accession>
<comment type="similarity">
    <text evidence="4">Belongs to the D-isomer specific 2-hydroxyacid dehydrogenase family.</text>
</comment>
<dbReference type="Pfam" id="PF00389">
    <property type="entry name" value="2-Hacid_dh"/>
    <property type="match status" value="1"/>
</dbReference>
<dbReference type="InterPro" id="IPR006140">
    <property type="entry name" value="D-isomer_DH_NAD-bd"/>
</dbReference>
<feature type="domain" description="D-isomer specific 2-hydroxyacid dehydrogenase NAD-binding" evidence="6">
    <location>
        <begin position="96"/>
        <end position="268"/>
    </location>
</feature>
<keyword evidence="1" id="KW-0521">NADP</keyword>
<dbReference type="Pfam" id="PF02826">
    <property type="entry name" value="2-Hacid_dh_C"/>
    <property type="match status" value="1"/>
</dbReference>
<evidence type="ECO:0000256" key="4">
    <source>
        <dbReference type="RuleBase" id="RU003719"/>
    </source>
</evidence>
<dbReference type="SUPFAM" id="SSF52283">
    <property type="entry name" value="Formate/glycerate dehydrogenase catalytic domain-like"/>
    <property type="match status" value="1"/>
</dbReference>
<dbReference type="GO" id="GO:0005829">
    <property type="term" value="C:cytosol"/>
    <property type="evidence" value="ECO:0007669"/>
    <property type="project" value="TreeGrafter"/>
</dbReference>
<dbReference type="OrthoDB" id="9793626at2"/>
<protein>
    <submittedName>
        <fullName evidence="7">2-hydroxyacid dehydrogenase</fullName>
    </submittedName>
</protein>
<proteinExistence type="inferred from homology"/>
<dbReference type="InterPro" id="IPR036291">
    <property type="entry name" value="NAD(P)-bd_dom_sf"/>
</dbReference>
<dbReference type="AlphaFoldDB" id="A0A4V1KJH6"/>
<organism evidence="7 8">
    <name type="scientific">Hansschlegelia zhihuaiae</name>
    <dbReference type="NCBI Taxonomy" id="405005"/>
    <lineage>
        <taxon>Bacteria</taxon>
        <taxon>Pseudomonadati</taxon>
        <taxon>Pseudomonadota</taxon>
        <taxon>Alphaproteobacteria</taxon>
        <taxon>Hyphomicrobiales</taxon>
        <taxon>Methylopilaceae</taxon>
        <taxon>Hansschlegelia</taxon>
    </lineage>
</organism>
<evidence type="ECO:0000259" key="5">
    <source>
        <dbReference type="Pfam" id="PF00389"/>
    </source>
</evidence>
<dbReference type="PANTHER" id="PTHR10996">
    <property type="entry name" value="2-HYDROXYACID DEHYDROGENASE-RELATED"/>
    <property type="match status" value="1"/>
</dbReference>
<comment type="caution">
    <text evidence="7">The sequence shown here is derived from an EMBL/GenBank/DDBJ whole genome shotgun (WGS) entry which is preliminary data.</text>
</comment>
<dbReference type="RefSeq" id="WP_128776897.1">
    <property type="nucleotide sequence ID" value="NZ_RYFI01000005.1"/>
</dbReference>
<dbReference type="InterPro" id="IPR006139">
    <property type="entry name" value="D-isomer_2_OHA_DH_cat_dom"/>
</dbReference>
<gene>
    <name evidence="7" type="ORF">EK403_07385</name>
</gene>
<dbReference type="GO" id="GO:0016618">
    <property type="term" value="F:hydroxypyruvate reductase [NAD(P)H] activity"/>
    <property type="evidence" value="ECO:0007669"/>
    <property type="project" value="TreeGrafter"/>
</dbReference>
<dbReference type="FunFam" id="3.40.50.720:FF:000213">
    <property type="entry name" value="Putative 2-hydroxyacid dehydrogenase"/>
    <property type="match status" value="1"/>
</dbReference>
<evidence type="ECO:0000259" key="6">
    <source>
        <dbReference type="Pfam" id="PF02826"/>
    </source>
</evidence>
<dbReference type="SUPFAM" id="SSF51735">
    <property type="entry name" value="NAD(P)-binding Rossmann-fold domains"/>
    <property type="match status" value="1"/>
</dbReference>
<dbReference type="InterPro" id="IPR050223">
    <property type="entry name" value="D-isomer_2-hydroxyacid_DH"/>
</dbReference>